<gene>
    <name evidence="3" type="ORF">PENTCL1PPCAC_18972</name>
</gene>
<organism evidence="3 4">
    <name type="scientific">Pristionchus entomophagus</name>
    <dbReference type="NCBI Taxonomy" id="358040"/>
    <lineage>
        <taxon>Eukaryota</taxon>
        <taxon>Metazoa</taxon>
        <taxon>Ecdysozoa</taxon>
        <taxon>Nematoda</taxon>
        <taxon>Chromadorea</taxon>
        <taxon>Rhabditida</taxon>
        <taxon>Rhabditina</taxon>
        <taxon>Diplogasteromorpha</taxon>
        <taxon>Diplogasteroidea</taxon>
        <taxon>Neodiplogasteridae</taxon>
        <taxon>Pristionchus</taxon>
    </lineage>
</organism>
<keyword evidence="4" id="KW-1185">Reference proteome</keyword>
<dbReference type="AlphaFoldDB" id="A0AAV5TRI3"/>
<feature type="compositionally biased region" description="Polar residues" evidence="1">
    <location>
        <begin position="150"/>
        <end position="165"/>
    </location>
</feature>
<dbReference type="EMBL" id="BTSX01000004">
    <property type="protein sequence ID" value="GMS96797.1"/>
    <property type="molecule type" value="Genomic_DNA"/>
</dbReference>
<keyword evidence="2" id="KW-0812">Transmembrane</keyword>
<proteinExistence type="predicted"/>
<feature type="non-terminal residue" evidence="3">
    <location>
        <position position="165"/>
    </location>
</feature>
<evidence type="ECO:0000313" key="4">
    <source>
        <dbReference type="Proteomes" id="UP001432027"/>
    </source>
</evidence>
<reference evidence="3" key="1">
    <citation type="submission" date="2023-10" db="EMBL/GenBank/DDBJ databases">
        <title>Genome assembly of Pristionchus species.</title>
        <authorList>
            <person name="Yoshida K."/>
            <person name="Sommer R.J."/>
        </authorList>
    </citation>
    <scope>NUCLEOTIDE SEQUENCE</scope>
    <source>
        <strain evidence="3">RS0144</strain>
    </source>
</reference>
<evidence type="ECO:0000313" key="3">
    <source>
        <dbReference type="EMBL" id="GMS96797.1"/>
    </source>
</evidence>
<accession>A0AAV5TRI3</accession>
<keyword evidence="2" id="KW-1133">Transmembrane helix</keyword>
<dbReference type="Proteomes" id="UP001432027">
    <property type="component" value="Unassembled WGS sequence"/>
</dbReference>
<name>A0AAV5TRI3_9BILA</name>
<keyword evidence="2" id="KW-0472">Membrane</keyword>
<evidence type="ECO:0000256" key="2">
    <source>
        <dbReference type="SAM" id="Phobius"/>
    </source>
</evidence>
<feature type="region of interest" description="Disordered" evidence="1">
    <location>
        <begin position="53"/>
        <end position="165"/>
    </location>
</feature>
<feature type="compositionally biased region" description="Acidic residues" evidence="1">
    <location>
        <begin position="71"/>
        <end position="80"/>
    </location>
</feature>
<comment type="caution">
    <text evidence="3">The sequence shown here is derived from an EMBL/GenBank/DDBJ whole genome shotgun (WGS) entry which is preliminary data.</text>
</comment>
<sequence>QVVCDQALDGLNGIYAAIGLGVFSFFSAACGTVMIWHSLRAGKEMVINVPFAEGGESSDKSNKKKKKGEGEGEGGEEEESPNMAGKIGEQAEPMKIKISISSEPTPPAGKVPPALVQAVSTDLAAPGEKTNPSLLPNDAPPESGGPTAGTPVSTNPIQMVNMETN</sequence>
<protein>
    <submittedName>
        <fullName evidence="3">Uncharacterized protein</fullName>
    </submittedName>
</protein>
<feature type="non-terminal residue" evidence="3">
    <location>
        <position position="1"/>
    </location>
</feature>
<evidence type="ECO:0000256" key="1">
    <source>
        <dbReference type="SAM" id="MobiDB-lite"/>
    </source>
</evidence>
<feature type="transmembrane region" description="Helical" evidence="2">
    <location>
        <begin position="14"/>
        <end position="36"/>
    </location>
</feature>